<accession>A0ABD1LHD5</accession>
<comment type="caution">
    <text evidence="2">The sequence shown here is derived from an EMBL/GenBank/DDBJ whole genome shotgun (WGS) entry which is preliminary data.</text>
</comment>
<proteinExistence type="predicted"/>
<protein>
    <submittedName>
        <fullName evidence="2">Uncharacterized protein</fullName>
    </submittedName>
</protein>
<dbReference type="PANTHER" id="PTHR34061">
    <property type="entry name" value="PROTEIN, PUTATIVE-RELATED"/>
    <property type="match status" value="1"/>
</dbReference>
<dbReference type="Proteomes" id="UP001603857">
    <property type="component" value="Unassembled WGS sequence"/>
</dbReference>
<dbReference type="AlphaFoldDB" id="A0ABD1LHD5"/>
<dbReference type="PANTHER" id="PTHR34061:SF17">
    <property type="entry name" value="EXPRESSED PROTEIN"/>
    <property type="match status" value="1"/>
</dbReference>
<feature type="region of interest" description="Disordered" evidence="1">
    <location>
        <begin position="65"/>
        <end position="87"/>
    </location>
</feature>
<gene>
    <name evidence="2" type="ORF">Fmac_027247</name>
</gene>
<evidence type="ECO:0000313" key="2">
    <source>
        <dbReference type="EMBL" id="KAL2322868.1"/>
    </source>
</evidence>
<evidence type="ECO:0000256" key="1">
    <source>
        <dbReference type="SAM" id="MobiDB-lite"/>
    </source>
</evidence>
<reference evidence="2 3" key="1">
    <citation type="submission" date="2024-08" db="EMBL/GenBank/DDBJ databases">
        <title>Insights into the chromosomal genome structure of Flemingia macrophylla.</title>
        <authorList>
            <person name="Ding Y."/>
            <person name="Zhao Y."/>
            <person name="Bi W."/>
            <person name="Wu M."/>
            <person name="Zhao G."/>
            <person name="Gong Y."/>
            <person name="Li W."/>
            <person name="Zhang P."/>
        </authorList>
    </citation>
    <scope>NUCLEOTIDE SEQUENCE [LARGE SCALE GENOMIC DNA]</scope>
    <source>
        <strain evidence="2">DYQJB</strain>
        <tissue evidence="2">Leaf</tissue>
    </source>
</reference>
<evidence type="ECO:0000313" key="3">
    <source>
        <dbReference type="Proteomes" id="UP001603857"/>
    </source>
</evidence>
<organism evidence="2 3">
    <name type="scientific">Flemingia macrophylla</name>
    <dbReference type="NCBI Taxonomy" id="520843"/>
    <lineage>
        <taxon>Eukaryota</taxon>
        <taxon>Viridiplantae</taxon>
        <taxon>Streptophyta</taxon>
        <taxon>Embryophyta</taxon>
        <taxon>Tracheophyta</taxon>
        <taxon>Spermatophyta</taxon>
        <taxon>Magnoliopsida</taxon>
        <taxon>eudicotyledons</taxon>
        <taxon>Gunneridae</taxon>
        <taxon>Pentapetalae</taxon>
        <taxon>rosids</taxon>
        <taxon>fabids</taxon>
        <taxon>Fabales</taxon>
        <taxon>Fabaceae</taxon>
        <taxon>Papilionoideae</taxon>
        <taxon>50 kb inversion clade</taxon>
        <taxon>NPAAA clade</taxon>
        <taxon>indigoferoid/millettioid clade</taxon>
        <taxon>Phaseoleae</taxon>
        <taxon>Flemingia</taxon>
    </lineage>
</organism>
<dbReference type="EMBL" id="JBGMDY010000009">
    <property type="protein sequence ID" value="KAL2322868.1"/>
    <property type="molecule type" value="Genomic_DNA"/>
</dbReference>
<sequence length="87" mass="9706">MKVNTGFGMICCRGTWFFKGSRRVKNSACTCQTLKQDGVATWLFQSVSTVFFASLECCSCFHVDTNDGPDGGDSHTSHSQRRKERLC</sequence>
<feature type="compositionally biased region" description="Basic residues" evidence="1">
    <location>
        <begin position="78"/>
        <end position="87"/>
    </location>
</feature>
<name>A0ABD1LHD5_9FABA</name>
<keyword evidence="3" id="KW-1185">Reference proteome</keyword>